<organism evidence="2 3">
    <name type="scientific">Jeotgalibacillus salarius</name>
    <dbReference type="NCBI Taxonomy" id="546023"/>
    <lineage>
        <taxon>Bacteria</taxon>
        <taxon>Bacillati</taxon>
        <taxon>Bacillota</taxon>
        <taxon>Bacilli</taxon>
        <taxon>Bacillales</taxon>
        <taxon>Caryophanaceae</taxon>
        <taxon>Jeotgalibacillus</taxon>
    </lineage>
</organism>
<dbReference type="Proteomes" id="UP000297776">
    <property type="component" value="Unassembled WGS sequence"/>
</dbReference>
<dbReference type="InterPro" id="IPR010461">
    <property type="entry name" value="ComK"/>
</dbReference>
<sequence>MEFVTMMSTYTINASTMLLEPRIEEGRLAGTIIYEKDRPPVLVDMKPMEIIEHSCLYYFSTYEGRKTSSRFLTRISHKPPIVIDPVTGIYFFSTHADSNKSNYWIALHHVINMEKTDDISNETTITLSGNVDITLPISRRATHLQYLKASVLSLKLHQNIDGIREKTEDTYKIRLHQKRFMFAEYLDRIENADSQDRSKPVDGGDIDFNRPTK</sequence>
<feature type="region of interest" description="Disordered" evidence="1">
    <location>
        <begin position="193"/>
        <end position="213"/>
    </location>
</feature>
<reference evidence="2 3" key="1">
    <citation type="submission" date="2019-03" db="EMBL/GenBank/DDBJ databases">
        <authorList>
            <person name="Yang Y."/>
        </authorList>
    </citation>
    <scope>NUCLEOTIDE SEQUENCE [LARGE SCALE GENOMIC DNA]</scope>
    <source>
        <strain evidence="2 3">ASL-1</strain>
    </source>
</reference>
<name>A0A4Y8LCQ6_9BACL</name>
<dbReference type="OrthoDB" id="2417337at2"/>
<keyword evidence="3" id="KW-1185">Reference proteome</keyword>
<accession>A0A4Y8LCQ6</accession>
<dbReference type="GO" id="GO:0030420">
    <property type="term" value="P:establishment of competence for transformation"/>
    <property type="evidence" value="ECO:0007669"/>
    <property type="project" value="InterPro"/>
</dbReference>
<proteinExistence type="predicted"/>
<dbReference type="RefSeq" id="WP_134382574.1">
    <property type="nucleotide sequence ID" value="NZ_SORX01000011.1"/>
</dbReference>
<dbReference type="EMBL" id="SORX01000011">
    <property type="protein sequence ID" value="TFD99252.1"/>
    <property type="molecule type" value="Genomic_DNA"/>
</dbReference>
<protein>
    <recommendedName>
        <fullName evidence="4">Competence protein ComK</fullName>
    </recommendedName>
</protein>
<gene>
    <name evidence="2" type="ORF">E2626_14835</name>
</gene>
<dbReference type="Pfam" id="PF06338">
    <property type="entry name" value="ComK"/>
    <property type="match status" value="1"/>
</dbReference>
<dbReference type="AlphaFoldDB" id="A0A4Y8LCQ6"/>
<evidence type="ECO:0000256" key="1">
    <source>
        <dbReference type="SAM" id="MobiDB-lite"/>
    </source>
</evidence>
<evidence type="ECO:0008006" key="4">
    <source>
        <dbReference type="Google" id="ProtNLM"/>
    </source>
</evidence>
<comment type="caution">
    <text evidence="2">The sequence shown here is derived from an EMBL/GenBank/DDBJ whole genome shotgun (WGS) entry which is preliminary data.</text>
</comment>
<evidence type="ECO:0000313" key="3">
    <source>
        <dbReference type="Proteomes" id="UP000297776"/>
    </source>
</evidence>
<evidence type="ECO:0000313" key="2">
    <source>
        <dbReference type="EMBL" id="TFD99252.1"/>
    </source>
</evidence>